<evidence type="ECO:0000313" key="4">
    <source>
        <dbReference type="Proteomes" id="UP000295793"/>
    </source>
</evidence>
<dbReference type="PANTHER" id="PTHR43298">
    <property type="entry name" value="MULTIDRUG RESISTANCE PROTEIN NORM-RELATED"/>
    <property type="match status" value="1"/>
</dbReference>
<dbReference type="GO" id="GO:0015297">
    <property type="term" value="F:antiporter activity"/>
    <property type="evidence" value="ECO:0007669"/>
    <property type="project" value="InterPro"/>
</dbReference>
<dbReference type="Proteomes" id="UP000295793">
    <property type="component" value="Unassembled WGS sequence"/>
</dbReference>
<keyword evidence="2" id="KW-1133">Transmembrane helix</keyword>
<keyword evidence="2" id="KW-0812">Transmembrane</keyword>
<dbReference type="GO" id="GO:0005886">
    <property type="term" value="C:plasma membrane"/>
    <property type="evidence" value="ECO:0007669"/>
    <property type="project" value="TreeGrafter"/>
</dbReference>
<feature type="transmembrane region" description="Helical" evidence="2">
    <location>
        <begin position="322"/>
        <end position="345"/>
    </location>
</feature>
<reference evidence="3 4" key="1">
    <citation type="submission" date="2019-03" db="EMBL/GenBank/DDBJ databases">
        <title>Genomic Encyclopedia of Archaeal and Bacterial Type Strains, Phase II (KMG-II): from individual species to whole genera.</title>
        <authorList>
            <person name="Goeker M."/>
        </authorList>
    </citation>
    <scope>NUCLEOTIDE SEQUENCE [LARGE SCALE GENOMIC DNA]</scope>
    <source>
        <strain evidence="3 4">DSM 15388</strain>
    </source>
</reference>
<proteinExistence type="predicted"/>
<keyword evidence="1" id="KW-0813">Transport</keyword>
<name>A0A4R3IAU6_9GAMM</name>
<feature type="transmembrane region" description="Helical" evidence="2">
    <location>
        <begin position="394"/>
        <end position="412"/>
    </location>
</feature>
<feature type="transmembrane region" description="Helical" evidence="2">
    <location>
        <begin position="113"/>
        <end position="134"/>
    </location>
</feature>
<feature type="transmembrane region" description="Helical" evidence="2">
    <location>
        <begin position="366"/>
        <end position="388"/>
    </location>
</feature>
<dbReference type="InterPro" id="IPR002528">
    <property type="entry name" value="MATE_fam"/>
</dbReference>
<keyword evidence="4" id="KW-1185">Reference proteome</keyword>
<dbReference type="EMBL" id="SLZR01000003">
    <property type="protein sequence ID" value="TCS42371.1"/>
    <property type="molecule type" value="Genomic_DNA"/>
</dbReference>
<dbReference type="InterPro" id="IPR050222">
    <property type="entry name" value="MATE_MdtK"/>
</dbReference>
<feature type="transmembrane region" description="Helical" evidence="2">
    <location>
        <begin position="250"/>
        <end position="272"/>
    </location>
</feature>
<organism evidence="3 4">
    <name type="scientific">Reinekea marinisedimentorum</name>
    <dbReference type="NCBI Taxonomy" id="230495"/>
    <lineage>
        <taxon>Bacteria</taxon>
        <taxon>Pseudomonadati</taxon>
        <taxon>Pseudomonadota</taxon>
        <taxon>Gammaproteobacteria</taxon>
        <taxon>Oceanospirillales</taxon>
        <taxon>Saccharospirillaceae</taxon>
        <taxon>Reinekea</taxon>
    </lineage>
</organism>
<feature type="transmembrane region" description="Helical" evidence="2">
    <location>
        <begin position="293"/>
        <end position="316"/>
    </location>
</feature>
<feature type="transmembrane region" description="Helical" evidence="2">
    <location>
        <begin position="25"/>
        <end position="47"/>
    </location>
</feature>
<sequence>MAANAVLLRSVGIVDLLLVASLGEISVAAFGIAGAIMAFIIGIQGAIANGTQLVVSRAVGAGDKLNVGAETTSGWVANLGFSLLAIVALYFGIEPLIHLISHNDHVAVEAVSYVKISLILLAFSSASHVFVSYFNACKKTKIPFYGFILEIPVNVICSVVLIYGLWGMPKLGLAGAAWGSVIAIVIRFTYLAYRMKQEQRIGRVAGLGKFSRRSLKIHLDEVIPIVANFVVLLTGQLVLQALFAQLSVSSYAAITLILPWIQIGSLFVNSWAQSSTIIVSQSLGQKNYAVIPDFVLESKLVATAMSLLMVLGFYLFSLSLPYLYGNLSAETIAALAMIAPCYIFIPIFRTNNMFCGNMIRAMGESYLIVRINIITLLCISIPLCALLIYLGAPLFMVFGIIIFDEMLKFYFFQRTLTNKLNKYRAMNANSDPVSLGCGQPGS</sequence>
<keyword evidence="2" id="KW-0472">Membrane</keyword>
<gene>
    <name evidence="3" type="ORF">BCF53_10332</name>
</gene>
<feature type="transmembrane region" description="Helical" evidence="2">
    <location>
        <begin position="146"/>
        <end position="166"/>
    </location>
</feature>
<evidence type="ECO:0000313" key="3">
    <source>
        <dbReference type="EMBL" id="TCS42371.1"/>
    </source>
</evidence>
<evidence type="ECO:0000256" key="1">
    <source>
        <dbReference type="ARBA" id="ARBA00022448"/>
    </source>
</evidence>
<protein>
    <submittedName>
        <fullName evidence="3">Putative MATE family efflux protein</fullName>
    </submittedName>
</protein>
<comment type="caution">
    <text evidence="3">The sequence shown here is derived from an EMBL/GenBank/DDBJ whole genome shotgun (WGS) entry which is preliminary data.</text>
</comment>
<dbReference type="GO" id="GO:0042910">
    <property type="term" value="F:xenobiotic transmembrane transporter activity"/>
    <property type="evidence" value="ECO:0007669"/>
    <property type="project" value="InterPro"/>
</dbReference>
<accession>A0A4R3IAU6</accession>
<feature type="transmembrane region" description="Helical" evidence="2">
    <location>
        <begin position="74"/>
        <end position="93"/>
    </location>
</feature>
<feature type="transmembrane region" description="Helical" evidence="2">
    <location>
        <begin position="222"/>
        <end position="244"/>
    </location>
</feature>
<dbReference type="Pfam" id="PF01554">
    <property type="entry name" value="MatE"/>
    <property type="match status" value="2"/>
</dbReference>
<feature type="transmembrane region" description="Helical" evidence="2">
    <location>
        <begin position="172"/>
        <end position="193"/>
    </location>
</feature>
<evidence type="ECO:0000256" key="2">
    <source>
        <dbReference type="SAM" id="Phobius"/>
    </source>
</evidence>
<dbReference type="AlphaFoldDB" id="A0A4R3IAU6"/>
<dbReference type="PANTHER" id="PTHR43298:SF2">
    <property type="entry name" value="FMN_FAD EXPORTER YEEO-RELATED"/>
    <property type="match status" value="1"/>
</dbReference>